<dbReference type="EMBL" id="FNJQ01000002">
    <property type="protein sequence ID" value="SDO83335.1"/>
    <property type="molecule type" value="Genomic_DNA"/>
</dbReference>
<name>A0A1H0MSQ8_SELRU</name>
<dbReference type="Proteomes" id="UP000182412">
    <property type="component" value="Unassembled WGS sequence"/>
</dbReference>
<evidence type="ECO:0000256" key="1">
    <source>
        <dbReference type="SAM" id="SignalP"/>
    </source>
</evidence>
<proteinExistence type="predicted"/>
<feature type="chain" id="PRO_5039383004" evidence="1">
    <location>
        <begin position="26"/>
        <end position="111"/>
    </location>
</feature>
<dbReference type="RefSeq" id="WP_074570919.1">
    <property type="nucleotide sequence ID" value="NZ_FNJQ01000002.1"/>
</dbReference>
<reference evidence="2 3" key="1">
    <citation type="submission" date="2016-10" db="EMBL/GenBank/DDBJ databases">
        <authorList>
            <person name="de Groot N.N."/>
        </authorList>
    </citation>
    <scope>NUCLEOTIDE SEQUENCE [LARGE SCALE GENOMIC DNA]</scope>
    <source>
        <strain evidence="2 3">S137</strain>
    </source>
</reference>
<accession>A0A1H0MSQ8</accession>
<gene>
    <name evidence="2" type="ORF">SAMN05216366_10225</name>
</gene>
<protein>
    <submittedName>
        <fullName evidence="2">Uncharacterized protein</fullName>
    </submittedName>
</protein>
<dbReference type="OrthoDB" id="1666917at2"/>
<sequence length="111" mass="12456">MFKRILIAFAVAVSLMFTVVPDGCAEADSVYMGTYSDGTNAYLLTESVYLKSRSPYTFDCTIVYSGVSLYYSFYPVNGSPYYRNSEGYEGYVFGGQSPVASNIYQYVVNHW</sequence>
<organism evidence="2 3">
    <name type="scientific">Selenomonas ruminantium</name>
    <dbReference type="NCBI Taxonomy" id="971"/>
    <lineage>
        <taxon>Bacteria</taxon>
        <taxon>Bacillati</taxon>
        <taxon>Bacillota</taxon>
        <taxon>Negativicutes</taxon>
        <taxon>Selenomonadales</taxon>
        <taxon>Selenomonadaceae</taxon>
        <taxon>Selenomonas</taxon>
    </lineage>
</organism>
<dbReference type="AlphaFoldDB" id="A0A1H0MSQ8"/>
<evidence type="ECO:0000313" key="3">
    <source>
        <dbReference type="Proteomes" id="UP000182412"/>
    </source>
</evidence>
<evidence type="ECO:0000313" key="2">
    <source>
        <dbReference type="EMBL" id="SDO83335.1"/>
    </source>
</evidence>
<keyword evidence="1" id="KW-0732">Signal</keyword>
<feature type="signal peptide" evidence="1">
    <location>
        <begin position="1"/>
        <end position="25"/>
    </location>
</feature>